<evidence type="ECO:0008006" key="3">
    <source>
        <dbReference type="Google" id="ProtNLM"/>
    </source>
</evidence>
<dbReference type="EMBL" id="QFOD01000005">
    <property type="protein sequence ID" value="PZP33929.1"/>
    <property type="molecule type" value="Genomic_DNA"/>
</dbReference>
<dbReference type="Proteomes" id="UP000249633">
    <property type="component" value="Unassembled WGS sequence"/>
</dbReference>
<name>A0A2W5FWH8_9BURK</name>
<evidence type="ECO:0000313" key="1">
    <source>
        <dbReference type="EMBL" id="PZP33929.1"/>
    </source>
</evidence>
<sequence>MSAGTTTPTTPPCSVAAVPDSPAAWWGPEMRALALATAAAAVQVFATPAFSATPEALRPESGLQAVLTLHAVGSQIYECAKNAQDSWAWQFKQPQAELFDEMGHQIGQHGAGPSWTLNDGSSLVGQMQASAPAPAAGAIPWLLLGVRSRSGSGRLDGVAAIQRLSTQGGVAPTADRCHAATAGQIAKVAYSADYTFWAPAGSRP</sequence>
<organism evidence="1 2">
    <name type="scientific">Roseateles depolymerans</name>
    <dbReference type="NCBI Taxonomy" id="76731"/>
    <lineage>
        <taxon>Bacteria</taxon>
        <taxon>Pseudomonadati</taxon>
        <taxon>Pseudomonadota</taxon>
        <taxon>Betaproteobacteria</taxon>
        <taxon>Burkholderiales</taxon>
        <taxon>Sphaerotilaceae</taxon>
        <taxon>Roseateles</taxon>
    </lineage>
</organism>
<dbReference type="Pfam" id="PF11937">
    <property type="entry name" value="DUF3455"/>
    <property type="match status" value="1"/>
</dbReference>
<accession>A0A2W5FWH8</accession>
<dbReference type="InterPro" id="IPR021851">
    <property type="entry name" value="DUF3455"/>
</dbReference>
<gene>
    <name evidence="1" type="ORF">DI603_07575</name>
</gene>
<protein>
    <recommendedName>
        <fullName evidence="3">DUF3455 domain-containing protein</fullName>
    </recommendedName>
</protein>
<comment type="caution">
    <text evidence="1">The sequence shown here is derived from an EMBL/GenBank/DDBJ whole genome shotgun (WGS) entry which is preliminary data.</text>
</comment>
<evidence type="ECO:0000313" key="2">
    <source>
        <dbReference type="Proteomes" id="UP000249633"/>
    </source>
</evidence>
<reference evidence="1 2" key="1">
    <citation type="submission" date="2017-08" db="EMBL/GenBank/DDBJ databases">
        <title>Infants hospitalized years apart are colonized by the same room-sourced microbial strains.</title>
        <authorList>
            <person name="Brooks B."/>
            <person name="Olm M.R."/>
            <person name="Firek B.A."/>
            <person name="Baker R."/>
            <person name="Thomas B.C."/>
            <person name="Morowitz M.J."/>
            <person name="Banfield J.F."/>
        </authorList>
    </citation>
    <scope>NUCLEOTIDE SEQUENCE [LARGE SCALE GENOMIC DNA]</scope>
    <source>
        <strain evidence="1">S2_012_000_R2_81</strain>
    </source>
</reference>
<dbReference type="PANTHER" id="PTHR35567">
    <property type="entry name" value="MALATE DEHYDROGENASE (AFU_ORTHOLOGUE AFUA_2G13800)"/>
    <property type="match status" value="1"/>
</dbReference>
<proteinExistence type="predicted"/>
<dbReference type="PANTHER" id="PTHR35567:SF1">
    <property type="entry name" value="CONSERVED FUNGAL PROTEIN (AFU_ORTHOLOGUE AFUA_1G14230)"/>
    <property type="match status" value="1"/>
</dbReference>
<dbReference type="AlphaFoldDB" id="A0A2W5FWH8"/>